<evidence type="ECO:0000256" key="3">
    <source>
        <dbReference type="ARBA" id="ARBA00022723"/>
    </source>
</evidence>
<organism evidence="10 11">
    <name type="scientific">Stichopus japonicus</name>
    <name type="common">Sea cucumber</name>
    <dbReference type="NCBI Taxonomy" id="307972"/>
    <lineage>
        <taxon>Eukaryota</taxon>
        <taxon>Metazoa</taxon>
        <taxon>Echinodermata</taxon>
        <taxon>Eleutherozoa</taxon>
        <taxon>Echinozoa</taxon>
        <taxon>Holothuroidea</taxon>
        <taxon>Aspidochirotacea</taxon>
        <taxon>Aspidochirotida</taxon>
        <taxon>Stichopodidae</taxon>
        <taxon>Apostichopus</taxon>
    </lineage>
</organism>
<dbReference type="AlphaFoldDB" id="A0A2G8JET0"/>
<keyword evidence="5" id="KW-0863">Zinc-finger</keyword>
<keyword evidence="11" id="KW-1185">Reference proteome</keyword>
<dbReference type="PANTHER" id="PTHR45736:SF1">
    <property type="entry name" value="WITHOUT CHILDREN, ISOFORM B"/>
    <property type="match status" value="1"/>
</dbReference>
<dbReference type="PANTHER" id="PTHR45736">
    <property type="entry name" value="ZINC FINGER MYM-TYPE PROTEIN"/>
    <property type="match status" value="1"/>
</dbReference>
<evidence type="ECO:0000256" key="6">
    <source>
        <dbReference type="ARBA" id="ARBA00022833"/>
    </source>
</evidence>
<dbReference type="InterPro" id="IPR057926">
    <property type="entry name" value="QRICH1_dom"/>
</dbReference>
<dbReference type="InterPro" id="IPR010507">
    <property type="entry name" value="Znf_MYM"/>
</dbReference>
<proteinExistence type="predicted"/>
<evidence type="ECO:0000313" key="11">
    <source>
        <dbReference type="Proteomes" id="UP000230750"/>
    </source>
</evidence>
<evidence type="ECO:0000256" key="4">
    <source>
        <dbReference type="ARBA" id="ARBA00022737"/>
    </source>
</evidence>
<dbReference type="EMBL" id="MRZV01002233">
    <property type="protein sequence ID" value="PIK34256.1"/>
    <property type="molecule type" value="Genomic_DNA"/>
</dbReference>
<feature type="domain" description="TRASH" evidence="9">
    <location>
        <begin position="167"/>
        <end position="203"/>
    </location>
</feature>
<dbReference type="InterPro" id="IPR051284">
    <property type="entry name" value="ZnF_MYMT-QRICH1"/>
</dbReference>
<evidence type="ECO:0000259" key="9">
    <source>
        <dbReference type="SMART" id="SM00746"/>
    </source>
</evidence>
<keyword evidence="2" id="KW-0597">Phosphoprotein</keyword>
<dbReference type="Pfam" id="PF25561">
    <property type="entry name" value="QRICH1"/>
    <property type="match status" value="1"/>
</dbReference>
<dbReference type="GO" id="GO:0008270">
    <property type="term" value="F:zinc ion binding"/>
    <property type="evidence" value="ECO:0007669"/>
    <property type="project" value="UniProtKB-KW"/>
</dbReference>
<dbReference type="STRING" id="307972.A0A2G8JET0"/>
<dbReference type="InterPro" id="IPR021893">
    <property type="entry name" value="ZMYM2-like_C"/>
</dbReference>
<feature type="region of interest" description="Disordered" evidence="8">
    <location>
        <begin position="369"/>
        <end position="391"/>
    </location>
</feature>
<gene>
    <name evidence="10" type="ORF">BSL78_28923</name>
</gene>
<name>A0A2G8JET0_STIJA</name>
<sequence length="768" mass="87875">MSDSSLRNFCSYPCVIAFQAQFNVPPVTLPQETLLLRCGQCHRGFSHRPQTLDYQGETRLFCNTACLDDFKRTQSIIAICDCCFEEKILFEETNFLGKARYFCSPGCSLIFKNQFVKRIGLRCAMCDYCSTMCKVATVTVMGGSKKRFCAEECRESYHQWYNKMARCEGCKRMGCELTESFRWRGKVKRVCNEQCLLLFYTQQNVPDMGTQLQSELNPPVKPTENGTGSFPTITNVKSLAGPHMSDATAQVKQIPMAHKQTQITTNTIFVKPPPLHLCLPHQPPSRSAAHPRARSHTYFRPVPMQMYTSPFPHPVGIPIPIPTPMFVPVAYNNCDRLMACIDEIKNTIPSDPLEADILMMATAIAGKEESKPKPVVTEAPPPPEGESPTRTLYFFPDVSTDCPEFTMTMMKIYYRSPPLKDSEVLDIPNKFLESDSDIAGILADSLEAIDSADLFPEERVTRASSSRVTRNSSQSQDDDEQRWRSQNSRLKLIQLGQCRRTTLLPLQFVREARQPDGEVYPADTLFLILLSIQKYLMTKERKENIFMDPYFQTFANLLHERIGEHSIIADPMVGIEPGATCLDEEFLWDSKQLGAHSPSVLLSTILYYCTKELMLKTVAMHQVLAFSRVQRLVRKDSRGKREAYIRFLPSEEQKQKESEGKGKKRPLDIDYSLELRVNTKQPLRCPVKLYEFYISKCPESVKTSRNIFYLVPERACVPDSPLWYSDKAVPDKMVERFLWRHLIVKDIHEHWEMLKHKNEDGESSGDDF</sequence>
<keyword evidence="7" id="KW-0832">Ubl conjugation</keyword>
<keyword evidence="6" id="KW-0862">Zinc</keyword>
<evidence type="ECO:0000256" key="1">
    <source>
        <dbReference type="ARBA" id="ARBA00022499"/>
    </source>
</evidence>
<dbReference type="Pfam" id="PF06467">
    <property type="entry name" value="zf-FCS"/>
    <property type="match status" value="3"/>
</dbReference>
<accession>A0A2G8JET0</accession>
<keyword evidence="1" id="KW-1017">Isopeptide bond</keyword>
<comment type="caution">
    <text evidence="10">The sequence shown here is derived from an EMBL/GenBank/DDBJ whole genome shotgun (WGS) entry which is preliminary data.</text>
</comment>
<feature type="domain" description="TRASH" evidence="9">
    <location>
        <begin position="126"/>
        <end position="161"/>
    </location>
</feature>
<keyword evidence="3" id="KW-0479">Metal-binding</keyword>
<dbReference type="SMART" id="SM00746">
    <property type="entry name" value="TRASH"/>
    <property type="match status" value="4"/>
</dbReference>
<feature type="domain" description="TRASH" evidence="9">
    <location>
        <begin position="38"/>
        <end position="74"/>
    </location>
</feature>
<dbReference type="Proteomes" id="UP000230750">
    <property type="component" value="Unassembled WGS sequence"/>
</dbReference>
<evidence type="ECO:0000256" key="5">
    <source>
        <dbReference type="ARBA" id="ARBA00022771"/>
    </source>
</evidence>
<protein>
    <submittedName>
        <fullName evidence="10">Putative zinc finger MYM-type protein 3</fullName>
    </submittedName>
</protein>
<evidence type="ECO:0000256" key="2">
    <source>
        <dbReference type="ARBA" id="ARBA00022553"/>
    </source>
</evidence>
<feature type="domain" description="TRASH" evidence="9">
    <location>
        <begin position="80"/>
        <end position="115"/>
    </location>
</feature>
<feature type="compositionally biased region" description="Low complexity" evidence="8">
    <location>
        <begin position="462"/>
        <end position="475"/>
    </location>
</feature>
<reference evidence="10 11" key="1">
    <citation type="journal article" date="2017" name="PLoS Biol.">
        <title>The sea cucumber genome provides insights into morphological evolution and visceral regeneration.</title>
        <authorList>
            <person name="Zhang X."/>
            <person name="Sun L."/>
            <person name="Yuan J."/>
            <person name="Sun Y."/>
            <person name="Gao Y."/>
            <person name="Zhang L."/>
            <person name="Li S."/>
            <person name="Dai H."/>
            <person name="Hamel J.F."/>
            <person name="Liu C."/>
            <person name="Yu Y."/>
            <person name="Liu S."/>
            <person name="Lin W."/>
            <person name="Guo K."/>
            <person name="Jin S."/>
            <person name="Xu P."/>
            <person name="Storey K.B."/>
            <person name="Huan P."/>
            <person name="Zhang T."/>
            <person name="Zhou Y."/>
            <person name="Zhang J."/>
            <person name="Lin C."/>
            <person name="Li X."/>
            <person name="Xing L."/>
            <person name="Huo D."/>
            <person name="Sun M."/>
            <person name="Wang L."/>
            <person name="Mercier A."/>
            <person name="Li F."/>
            <person name="Yang H."/>
            <person name="Xiang J."/>
        </authorList>
    </citation>
    <scope>NUCLEOTIDE SEQUENCE [LARGE SCALE GENOMIC DNA]</scope>
    <source>
        <strain evidence="10">Shaxun</strain>
        <tissue evidence="10">Muscle</tissue>
    </source>
</reference>
<evidence type="ECO:0000313" key="10">
    <source>
        <dbReference type="EMBL" id="PIK34256.1"/>
    </source>
</evidence>
<evidence type="ECO:0000256" key="7">
    <source>
        <dbReference type="ARBA" id="ARBA00022843"/>
    </source>
</evidence>
<feature type="region of interest" description="Disordered" evidence="8">
    <location>
        <begin position="460"/>
        <end position="483"/>
    </location>
</feature>
<dbReference type="InterPro" id="IPR011017">
    <property type="entry name" value="TRASH_dom"/>
</dbReference>
<evidence type="ECO:0000256" key="8">
    <source>
        <dbReference type="SAM" id="MobiDB-lite"/>
    </source>
</evidence>
<keyword evidence="4" id="KW-0677">Repeat</keyword>
<dbReference type="Pfam" id="PF12012">
    <property type="entry name" value="DUF3504"/>
    <property type="match status" value="1"/>
</dbReference>
<dbReference type="OrthoDB" id="10025028at2759"/>